<dbReference type="EMBL" id="OZ034820">
    <property type="protein sequence ID" value="CAL1403657.1"/>
    <property type="molecule type" value="Genomic_DNA"/>
</dbReference>
<organism evidence="3 4">
    <name type="scientific">Linum trigynum</name>
    <dbReference type="NCBI Taxonomy" id="586398"/>
    <lineage>
        <taxon>Eukaryota</taxon>
        <taxon>Viridiplantae</taxon>
        <taxon>Streptophyta</taxon>
        <taxon>Embryophyta</taxon>
        <taxon>Tracheophyta</taxon>
        <taxon>Spermatophyta</taxon>
        <taxon>Magnoliopsida</taxon>
        <taxon>eudicotyledons</taxon>
        <taxon>Gunneridae</taxon>
        <taxon>Pentapetalae</taxon>
        <taxon>rosids</taxon>
        <taxon>fabids</taxon>
        <taxon>Malpighiales</taxon>
        <taxon>Linaceae</taxon>
        <taxon>Linum</taxon>
    </lineage>
</organism>
<proteinExistence type="predicted"/>
<dbReference type="InterPro" id="IPR001810">
    <property type="entry name" value="F-box_dom"/>
</dbReference>
<dbReference type="CDD" id="cd09917">
    <property type="entry name" value="F-box_SF"/>
    <property type="match status" value="1"/>
</dbReference>
<dbReference type="PANTHER" id="PTHR31215">
    <property type="entry name" value="OS05G0510400 PROTEIN-RELATED"/>
    <property type="match status" value="1"/>
</dbReference>
<feature type="domain" description="F-box" evidence="2">
    <location>
        <begin position="6"/>
        <end position="45"/>
    </location>
</feature>
<dbReference type="AlphaFoldDB" id="A0AAV2G0B6"/>
<dbReference type="Pfam" id="PF12937">
    <property type="entry name" value="F-box-like"/>
    <property type="match status" value="1"/>
</dbReference>
<accession>A0AAV2G0B6</accession>
<name>A0AAV2G0B6_9ROSI</name>
<feature type="region of interest" description="Disordered" evidence="1">
    <location>
        <begin position="180"/>
        <end position="199"/>
    </location>
</feature>
<gene>
    <name evidence="3" type="ORF">LTRI10_LOCUS43571</name>
</gene>
<keyword evidence="4" id="KW-1185">Reference proteome</keyword>
<feature type="region of interest" description="Disordered" evidence="1">
    <location>
        <begin position="268"/>
        <end position="287"/>
    </location>
</feature>
<dbReference type="Proteomes" id="UP001497516">
    <property type="component" value="Chromosome 7"/>
</dbReference>
<dbReference type="InterPro" id="IPR036047">
    <property type="entry name" value="F-box-like_dom_sf"/>
</dbReference>
<sequence length="374" mass="41077">MATDPFDRLPDELLHAVFTKVAESDAKSLLRCLAVCRRFASLAVQTNSVTLSLPPLNPTPSSSSNLFFSFLRKLIAAVAKPSRDLLHRRRIHRHDCSKSNGEPPAPISYHSPARLLCSFPELKSVHLRLPSDDADVGGGCGAEGDPILRWNAEFGSQIKSCVILGATSFRRRTINNLQNRVGERTGEQQEEEERDDQGTLSDDNLKLRIMWTISCLLAASARHSLVKKLLAGGKNQHSALENVILSDVTKQGKVTMGKDEILELRDSVSSSSMNVGDNDSSNSTMGRSRVPDLRLRMWYLPELEMKETGYSMTGATLIEIRPAAAGDGEGRVDGLKLVGDVNGDDDGEVSKACGEAVREMMKMKRCYVITMNSF</sequence>
<dbReference type="InterPro" id="IPR044809">
    <property type="entry name" value="AUF1-like"/>
</dbReference>
<protein>
    <recommendedName>
        <fullName evidence="2">F-box domain-containing protein</fullName>
    </recommendedName>
</protein>
<dbReference type="Gene3D" id="1.20.1280.50">
    <property type="match status" value="1"/>
</dbReference>
<dbReference type="SUPFAM" id="SSF81383">
    <property type="entry name" value="F-box domain"/>
    <property type="match status" value="1"/>
</dbReference>
<evidence type="ECO:0000313" key="3">
    <source>
        <dbReference type="EMBL" id="CAL1403657.1"/>
    </source>
</evidence>
<reference evidence="3 4" key="1">
    <citation type="submission" date="2024-04" db="EMBL/GenBank/DDBJ databases">
        <authorList>
            <person name="Fracassetti M."/>
        </authorList>
    </citation>
    <scope>NUCLEOTIDE SEQUENCE [LARGE SCALE GENOMIC DNA]</scope>
</reference>
<evidence type="ECO:0000313" key="4">
    <source>
        <dbReference type="Proteomes" id="UP001497516"/>
    </source>
</evidence>
<evidence type="ECO:0000259" key="2">
    <source>
        <dbReference type="Pfam" id="PF12937"/>
    </source>
</evidence>
<evidence type="ECO:0000256" key="1">
    <source>
        <dbReference type="SAM" id="MobiDB-lite"/>
    </source>
</evidence>
<feature type="compositionally biased region" description="Polar residues" evidence="1">
    <location>
        <begin position="268"/>
        <end position="286"/>
    </location>
</feature>